<dbReference type="AntiFam" id="ANF00233">
    <property type="entry name" value="Shadow ORF (opposite trxB)"/>
</dbReference>
<feature type="region of interest" description="Disordered" evidence="1">
    <location>
        <begin position="1"/>
        <end position="20"/>
    </location>
</feature>
<name>A0A644XN59_9ZZZZ</name>
<accession>A0A644XN59</accession>
<comment type="caution">
    <text evidence="2">The sequence shown here is derived from an EMBL/GenBank/DDBJ whole genome shotgun (WGS) entry which is preliminary data.</text>
</comment>
<protein>
    <submittedName>
        <fullName evidence="2">Uncharacterized protein</fullName>
    </submittedName>
</protein>
<gene>
    <name evidence="2" type="ORF">SDC9_63816</name>
</gene>
<reference evidence="2" key="1">
    <citation type="submission" date="2019-08" db="EMBL/GenBank/DDBJ databases">
        <authorList>
            <person name="Kucharzyk K."/>
            <person name="Murdoch R.W."/>
            <person name="Higgins S."/>
            <person name="Loffler F."/>
        </authorList>
    </citation>
    <scope>NUCLEOTIDE SEQUENCE</scope>
</reference>
<evidence type="ECO:0000256" key="1">
    <source>
        <dbReference type="SAM" id="MobiDB-lite"/>
    </source>
</evidence>
<dbReference type="AlphaFoldDB" id="A0A644XN59"/>
<sequence>MLEGAQRRRGAGPLGDDDLLERDGGAVAGAVDAGDARRALLVDDDLAARRQLDRALQPLGVGQQADLDEDAVDRQGVQLAGPAVLVLQPGHLRTVAVDLGGPRGGDDVGVGQAVQLAQQDIVGLQLIEELDHGHVFGDTGQVDGGLDPGVAAADHGDRLALEQRAVTVRAERDALVAVVGLTGDAQRTPPGAGRQDDGAGLQAPAAVELDGVQLAVEARDQPGGPDTGDLVDVVRAHVLAVRGAELGALGVDLRDVVLDGHRVEHLAADAVARHAGADALAGGVDRRRGTGRAAADDEHLVRGARVELVGGAGRGVVVEALDELLHVGPPGAPLLPVQVDGRAGEDAPLLDLVLEERPLDGDVLDPRVQDGHRVQRLDDRRAVLAGQRHVRDELVVTVEVLDRRDRLGVLLDRHATDLQQRQDQRAELVAHRDAGEPDGDVRPRPGDGEGGATLVVVGADVGDQIRQAGDLVEQLGQLTRLRTVVQGADELDGLGDLRQVLLLQLGLEGGVEHGILRVSGRRAARW</sequence>
<evidence type="ECO:0000313" key="2">
    <source>
        <dbReference type="EMBL" id="MPM17427.1"/>
    </source>
</evidence>
<dbReference type="EMBL" id="VSSQ01002795">
    <property type="protein sequence ID" value="MPM17427.1"/>
    <property type="molecule type" value="Genomic_DNA"/>
</dbReference>
<organism evidence="2">
    <name type="scientific">bioreactor metagenome</name>
    <dbReference type="NCBI Taxonomy" id="1076179"/>
    <lineage>
        <taxon>unclassified sequences</taxon>
        <taxon>metagenomes</taxon>
        <taxon>ecological metagenomes</taxon>
    </lineage>
</organism>
<proteinExistence type="predicted"/>